<dbReference type="Proteomes" id="UP001497472">
    <property type="component" value="Unassembled WGS sequence"/>
</dbReference>
<keyword evidence="1" id="KW-1133">Transmembrane helix</keyword>
<keyword evidence="1" id="KW-0812">Transmembrane</keyword>
<sequence>MSNKAIAEVIHSDIKINIFNENEKEKKFKDTKDSEEKKADGKIIAKNKGLEMKDQVVGYVEGISWHESHGINKDEDQRKHKMPIANRSTWIEHTPYGQPGGIDSPLNYDPESRNYFVKFVFIMLFIMLLLTIGFVALVLAT</sequence>
<evidence type="ECO:0000313" key="3">
    <source>
        <dbReference type="Proteomes" id="UP001497472"/>
    </source>
</evidence>
<keyword evidence="1" id="KW-0472">Membrane</keyword>
<evidence type="ECO:0000256" key="1">
    <source>
        <dbReference type="SAM" id="Phobius"/>
    </source>
</evidence>
<evidence type="ECO:0000313" key="2">
    <source>
        <dbReference type="EMBL" id="CAK1547699.1"/>
    </source>
</evidence>
<gene>
    <name evidence="2" type="ORF">LNINA_LOCUS7157</name>
</gene>
<feature type="transmembrane region" description="Helical" evidence="1">
    <location>
        <begin position="115"/>
        <end position="140"/>
    </location>
</feature>
<comment type="caution">
    <text evidence="2">The sequence shown here is derived from an EMBL/GenBank/DDBJ whole genome shotgun (WGS) entry which is preliminary data.</text>
</comment>
<name>A0AAV1JE07_9NEOP</name>
<reference evidence="2 3" key="1">
    <citation type="submission" date="2023-11" db="EMBL/GenBank/DDBJ databases">
        <authorList>
            <person name="Okamura Y."/>
        </authorList>
    </citation>
    <scope>NUCLEOTIDE SEQUENCE [LARGE SCALE GENOMIC DNA]</scope>
</reference>
<dbReference type="AlphaFoldDB" id="A0AAV1JE07"/>
<keyword evidence="3" id="KW-1185">Reference proteome</keyword>
<protein>
    <submittedName>
        <fullName evidence="2">Uncharacterized protein</fullName>
    </submittedName>
</protein>
<accession>A0AAV1JE07</accession>
<proteinExistence type="predicted"/>
<organism evidence="2 3">
    <name type="scientific">Leptosia nina</name>
    <dbReference type="NCBI Taxonomy" id="320188"/>
    <lineage>
        <taxon>Eukaryota</taxon>
        <taxon>Metazoa</taxon>
        <taxon>Ecdysozoa</taxon>
        <taxon>Arthropoda</taxon>
        <taxon>Hexapoda</taxon>
        <taxon>Insecta</taxon>
        <taxon>Pterygota</taxon>
        <taxon>Neoptera</taxon>
        <taxon>Endopterygota</taxon>
        <taxon>Lepidoptera</taxon>
        <taxon>Glossata</taxon>
        <taxon>Ditrysia</taxon>
        <taxon>Papilionoidea</taxon>
        <taxon>Pieridae</taxon>
        <taxon>Pierinae</taxon>
        <taxon>Leptosia</taxon>
    </lineage>
</organism>
<dbReference type="EMBL" id="CAVLEF010000009">
    <property type="protein sequence ID" value="CAK1547699.1"/>
    <property type="molecule type" value="Genomic_DNA"/>
</dbReference>